<dbReference type="EMBL" id="CP003639">
    <property type="protein sequence ID" value="AFM40483.1"/>
    <property type="molecule type" value="Genomic_DNA"/>
</dbReference>
<proteinExistence type="predicted"/>
<organism evidence="2 3">
    <name type="scientific">Desulfosporosinus acidiphilus (strain DSM 22704 / JCM 16185 / SJ4)</name>
    <dbReference type="NCBI Taxonomy" id="646529"/>
    <lineage>
        <taxon>Bacteria</taxon>
        <taxon>Bacillati</taxon>
        <taxon>Bacillota</taxon>
        <taxon>Clostridia</taxon>
        <taxon>Eubacteriales</taxon>
        <taxon>Desulfitobacteriaceae</taxon>
        <taxon>Desulfosporosinus</taxon>
    </lineage>
</organism>
<dbReference type="HOGENOM" id="CLU_962160_0_0_9"/>
<evidence type="ECO:0000259" key="1">
    <source>
        <dbReference type="Pfam" id="PF01936"/>
    </source>
</evidence>
<evidence type="ECO:0000313" key="2">
    <source>
        <dbReference type="EMBL" id="AFM40483.1"/>
    </source>
</evidence>
<sequence length="289" mass="33378">MITSIKERKNTFLSTSVFIDYENIFKRLQSYGKTPTQIDFFNVINKRLEEQYALNIVDNIAYCNFERTEMFDSNHQTELQSIGLQTRHTSNNGKNSADLEMTVDALKTLYKNPKIEVFILISCDRDLIPLIKAIKEENKISFVLSTKNGFDKIVTKYADFHEYIEDIFNLSKEIQVLVGQELTGDKILDSANAINIEELQQEVIDNAKNVSGLLYKSDKWRKHDINPVGLIGYSQLLTNKLSKLRDDVVEYFKCAHALKYVEIYIGEDKQLYLREGSNSKEITSNELTQ</sequence>
<dbReference type="PANTHER" id="PTHR35811:SF1">
    <property type="entry name" value="HTH OST-TYPE DOMAIN-CONTAINING PROTEIN"/>
    <property type="match status" value="1"/>
</dbReference>
<reference evidence="2 3" key="1">
    <citation type="journal article" date="2012" name="J. Bacteriol.">
        <title>Complete genome sequences of Desulfosporosinus orientis DSM765T, Desulfosporosinus youngiae DSM17734T, Desulfosporosinus meridiei DSM13257T, and Desulfosporosinus acidiphilus DSM22704T.</title>
        <authorList>
            <person name="Pester M."/>
            <person name="Brambilla E."/>
            <person name="Alazard D."/>
            <person name="Rattei T."/>
            <person name="Weinmaier T."/>
            <person name="Han J."/>
            <person name="Lucas S."/>
            <person name="Lapidus A."/>
            <person name="Cheng J.F."/>
            <person name="Goodwin L."/>
            <person name="Pitluck S."/>
            <person name="Peters L."/>
            <person name="Ovchinnikova G."/>
            <person name="Teshima H."/>
            <person name="Detter J.C."/>
            <person name="Han C.S."/>
            <person name="Tapia R."/>
            <person name="Land M.L."/>
            <person name="Hauser L."/>
            <person name="Kyrpides N.C."/>
            <person name="Ivanova N.N."/>
            <person name="Pagani I."/>
            <person name="Huntmann M."/>
            <person name="Wei C.L."/>
            <person name="Davenport K.W."/>
            <person name="Daligault H."/>
            <person name="Chain P.S."/>
            <person name="Chen A."/>
            <person name="Mavromatis K."/>
            <person name="Markowitz V."/>
            <person name="Szeto E."/>
            <person name="Mikhailova N."/>
            <person name="Pati A."/>
            <person name="Wagner M."/>
            <person name="Woyke T."/>
            <person name="Ollivier B."/>
            <person name="Klenk H.P."/>
            <person name="Spring S."/>
            <person name="Loy A."/>
        </authorList>
    </citation>
    <scope>NUCLEOTIDE SEQUENCE [LARGE SCALE GENOMIC DNA]</scope>
    <source>
        <strain evidence="3">DSM 22704 / JCM 16185 / SJ4</strain>
    </source>
</reference>
<dbReference type="STRING" id="646529.Desaci_1467"/>
<dbReference type="OrthoDB" id="9783963at2"/>
<dbReference type="Pfam" id="PF01936">
    <property type="entry name" value="NYN"/>
    <property type="match status" value="1"/>
</dbReference>
<evidence type="ECO:0000313" key="3">
    <source>
        <dbReference type="Proteomes" id="UP000002892"/>
    </source>
</evidence>
<keyword evidence="3" id="KW-1185">Reference proteome</keyword>
<feature type="domain" description="NYN" evidence="1">
    <location>
        <begin position="15"/>
        <end position="144"/>
    </location>
</feature>
<accession>I4D3V9</accession>
<dbReference type="PANTHER" id="PTHR35811">
    <property type="entry name" value="SLR1870 PROTEIN"/>
    <property type="match status" value="1"/>
</dbReference>
<dbReference type="Gene3D" id="3.40.50.1010">
    <property type="entry name" value="5'-nuclease"/>
    <property type="match status" value="1"/>
</dbReference>
<dbReference type="AlphaFoldDB" id="I4D3V9"/>
<gene>
    <name evidence="2" type="ordered locus">Desaci_1467</name>
</gene>
<dbReference type="InterPro" id="IPR021139">
    <property type="entry name" value="NYN"/>
</dbReference>
<protein>
    <recommendedName>
        <fullName evidence="1">NYN domain-containing protein</fullName>
    </recommendedName>
</protein>
<dbReference type="KEGG" id="dai:Desaci_1467"/>
<dbReference type="GO" id="GO:0004540">
    <property type="term" value="F:RNA nuclease activity"/>
    <property type="evidence" value="ECO:0007669"/>
    <property type="project" value="InterPro"/>
</dbReference>
<dbReference type="RefSeq" id="WP_014826490.1">
    <property type="nucleotide sequence ID" value="NC_018068.1"/>
</dbReference>
<name>I4D3V9_DESAJ</name>
<dbReference type="eggNOG" id="COG1432">
    <property type="taxonomic scope" value="Bacteria"/>
</dbReference>
<dbReference type="Proteomes" id="UP000002892">
    <property type="component" value="Chromosome"/>
</dbReference>